<feature type="signal peptide" evidence="5">
    <location>
        <begin position="1"/>
        <end position="18"/>
    </location>
</feature>
<evidence type="ECO:0000313" key="6">
    <source>
        <dbReference type="EMBL" id="KAI6654260.1"/>
    </source>
</evidence>
<dbReference type="GO" id="GO:0005829">
    <property type="term" value="C:cytosol"/>
    <property type="evidence" value="ECO:0007669"/>
    <property type="project" value="TreeGrafter"/>
</dbReference>
<keyword evidence="7" id="KW-1185">Reference proteome</keyword>
<dbReference type="Pfam" id="PF01981">
    <property type="entry name" value="PTH2"/>
    <property type="match status" value="1"/>
</dbReference>
<dbReference type="PANTHER" id="PTHR12649:SF11">
    <property type="entry name" value="PEPTIDYL-TRNA HYDROLASE 2, MITOCHONDRIAL"/>
    <property type="match status" value="1"/>
</dbReference>
<organism evidence="6 7">
    <name type="scientific">Oopsacas minuta</name>
    <dbReference type="NCBI Taxonomy" id="111878"/>
    <lineage>
        <taxon>Eukaryota</taxon>
        <taxon>Metazoa</taxon>
        <taxon>Porifera</taxon>
        <taxon>Hexactinellida</taxon>
        <taxon>Hexasterophora</taxon>
        <taxon>Lyssacinosida</taxon>
        <taxon>Leucopsacidae</taxon>
        <taxon>Oopsacas</taxon>
    </lineage>
</organism>
<dbReference type="InterPro" id="IPR023476">
    <property type="entry name" value="Pep_tRNA_hydro_II_dom_sf"/>
</dbReference>
<dbReference type="NCBIfam" id="NF003314">
    <property type="entry name" value="PRK04322.1"/>
    <property type="match status" value="1"/>
</dbReference>
<dbReference type="PANTHER" id="PTHR12649">
    <property type="entry name" value="PEPTIDYL-TRNA HYDROLASE 2"/>
    <property type="match status" value="1"/>
</dbReference>
<accession>A0AAV7K0G6</accession>
<comment type="caution">
    <text evidence="6">The sequence shown here is derived from an EMBL/GenBank/DDBJ whole genome shotgun (WGS) entry which is preliminary data.</text>
</comment>
<feature type="chain" id="PRO_5043440148" description="peptidyl-tRNA hydrolase" evidence="5">
    <location>
        <begin position="19"/>
        <end position="162"/>
    </location>
</feature>
<dbReference type="InterPro" id="IPR002833">
    <property type="entry name" value="PTH2"/>
</dbReference>
<evidence type="ECO:0000313" key="7">
    <source>
        <dbReference type="Proteomes" id="UP001165289"/>
    </source>
</evidence>
<evidence type="ECO:0000256" key="2">
    <source>
        <dbReference type="ARBA" id="ARBA00022801"/>
    </source>
</evidence>
<dbReference type="SUPFAM" id="SSF102462">
    <property type="entry name" value="Peptidyl-tRNA hydrolase II"/>
    <property type="match status" value="1"/>
</dbReference>
<evidence type="ECO:0000256" key="5">
    <source>
        <dbReference type="SAM" id="SignalP"/>
    </source>
</evidence>
<dbReference type="FunFam" id="3.40.1490.10:FF:000001">
    <property type="entry name" value="Peptidyl-tRNA hydrolase 2"/>
    <property type="match status" value="1"/>
</dbReference>
<protein>
    <recommendedName>
        <fullName evidence="1">peptidyl-tRNA hydrolase</fullName>
        <ecNumber evidence="1">3.1.1.29</ecNumber>
    </recommendedName>
</protein>
<evidence type="ECO:0000256" key="1">
    <source>
        <dbReference type="ARBA" id="ARBA00013260"/>
    </source>
</evidence>
<proteinExistence type="inferred from homology"/>
<comment type="catalytic activity">
    <reaction evidence="4">
        <text>an N-acyl-L-alpha-aminoacyl-tRNA + H2O = an N-acyl-L-amino acid + a tRNA + H(+)</text>
        <dbReference type="Rhea" id="RHEA:54448"/>
        <dbReference type="Rhea" id="RHEA-COMP:10123"/>
        <dbReference type="Rhea" id="RHEA-COMP:13883"/>
        <dbReference type="ChEBI" id="CHEBI:15377"/>
        <dbReference type="ChEBI" id="CHEBI:15378"/>
        <dbReference type="ChEBI" id="CHEBI:59874"/>
        <dbReference type="ChEBI" id="CHEBI:78442"/>
        <dbReference type="ChEBI" id="CHEBI:138191"/>
        <dbReference type="EC" id="3.1.1.29"/>
    </reaction>
</comment>
<dbReference type="Proteomes" id="UP001165289">
    <property type="component" value="Unassembled WGS sequence"/>
</dbReference>
<gene>
    <name evidence="6" type="ORF">LOD99_659</name>
</gene>
<comment type="similarity">
    <text evidence="3">Belongs to the PTH2 family.</text>
</comment>
<dbReference type="CDD" id="cd02430">
    <property type="entry name" value="PTH2"/>
    <property type="match status" value="1"/>
</dbReference>
<dbReference type="EMBL" id="JAKMXF010000222">
    <property type="protein sequence ID" value="KAI6654260.1"/>
    <property type="molecule type" value="Genomic_DNA"/>
</dbReference>
<dbReference type="AlphaFoldDB" id="A0AAV7K0G6"/>
<dbReference type="Gene3D" id="3.40.1490.10">
    <property type="entry name" value="Bit1"/>
    <property type="match status" value="1"/>
</dbReference>
<dbReference type="EC" id="3.1.1.29" evidence="1"/>
<evidence type="ECO:0000256" key="3">
    <source>
        <dbReference type="ARBA" id="ARBA00038050"/>
    </source>
</evidence>
<keyword evidence="2 6" id="KW-0378">Hydrolase</keyword>
<sequence>MNLIIALSAGVCIGFLAAHIKKPSIQNIVKSKDKNPTAYTDDNTGDYKMVLVVRNDLHMGKGKAAAQCAHGATSTYHSLIEEHQYQLIERWMDCGQKKVVVKVESLEEMQNIKEKAMSFGLHTESIRDAGHTQLAPGTTTVLAIGPDHSKQIDEITGHLKLY</sequence>
<dbReference type="NCBIfam" id="TIGR00283">
    <property type="entry name" value="arch_pth2"/>
    <property type="match status" value="1"/>
</dbReference>
<keyword evidence="5" id="KW-0732">Signal</keyword>
<reference evidence="6 7" key="1">
    <citation type="journal article" date="2023" name="BMC Biol.">
        <title>The compact genome of the sponge Oopsacas minuta (Hexactinellida) is lacking key metazoan core genes.</title>
        <authorList>
            <person name="Santini S."/>
            <person name="Schenkelaars Q."/>
            <person name="Jourda C."/>
            <person name="Duchesne M."/>
            <person name="Belahbib H."/>
            <person name="Rocher C."/>
            <person name="Selva M."/>
            <person name="Riesgo A."/>
            <person name="Vervoort M."/>
            <person name="Leys S.P."/>
            <person name="Kodjabachian L."/>
            <person name="Le Bivic A."/>
            <person name="Borchiellini C."/>
            <person name="Claverie J.M."/>
            <person name="Renard E."/>
        </authorList>
    </citation>
    <scope>NUCLEOTIDE SEQUENCE [LARGE SCALE GENOMIC DNA]</scope>
    <source>
        <strain evidence="6">SPO-2</strain>
    </source>
</reference>
<evidence type="ECO:0000256" key="4">
    <source>
        <dbReference type="ARBA" id="ARBA00048707"/>
    </source>
</evidence>
<dbReference type="GO" id="GO:0004045">
    <property type="term" value="F:peptidyl-tRNA hydrolase activity"/>
    <property type="evidence" value="ECO:0007669"/>
    <property type="project" value="UniProtKB-EC"/>
</dbReference>
<name>A0AAV7K0G6_9METZ</name>